<gene>
    <name evidence="2" type="ORF">NDU88_005501</name>
</gene>
<dbReference type="AlphaFoldDB" id="A0AAV7QFG4"/>
<keyword evidence="3" id="KW-1185">Reference proteome</keyword>
<dbReference type="Proteomes" id="UP001066276">
    <property type="component" value="Chromosome 6"/>
</dbReference>
<feature type="region of interest" description="Disordered" evidence="1">
    <location>
        <begin position="227"/>
        <end position="253"/>
    </location>
</feature>
<comment type="caution">
    <text evidence="2">The sequence shown here is derived from an EMBL/GenBank/DDBJ whole genome shotgun (WGS) entry which is preliminary data.</text>
</comment>
<protein>
    <submittedName>
        <fullName evidence="2">Uncharacterized protein</fullName>
    </submittedName>
</protein>
<proteinExistence type="predicted"/>
<name>A0AAV7QFG4_PLEWA</name>
<evidence type="ECO:0000313" key="2">
    <source>
        <dbReference type="EMBL" id="KAJ1139124.1"/>
    </source>
</evidence>
<evidence type="ECO:0000313" key="3">
    <source>
        <dbReference type="Proteomes" id="UP001066276"/>
    </source>
</evidence>
<sequence length="253" mass="27719">MPGARDTEAFENRRSGDGTILALIPAHCHLPLGQEWRNSHKPPYCRSCLQHFLPSAPSVETKGNHNVVFIEDVRLIPGDKQKAMECVPNSRALWVTLASMRCPEVGLLGLPQGACLPIRHGLYCCHLEARQLCGVQPVPEALPEQKWIPEGGREKRAALHLHTETPSMPTGPRAAHASVCFSTLPLLCKYFSRPPLLLACRFPPTVPLLCPEENFRTKAVQQVSHPHSLALGDGSGRQGEFQGTCAASDRHLG</sequence>
<accession>A0AAV7QFG4</accession>
<dbReference type="EMBL" id="JANPWB010000010">
    <property type="protein sequence ID" value="KAJ1139124.1"/>
    <property type="molecule type" value="Genomic_DNA"/>
</dbReference>
<organism evidence="2 3">
    <name type="scientific">Pleurodeles waltl</name>
    <name type="common">Iberian ribbed newt</name>
    <dbReference type="NCBI Taxonomy" id="8319"/>
    <lineage>
        <taxon>Eukaryota</taxon>
        <taxon>Metazoa</taxon>
        <taxon>Chordata</taxon>
        <taxon>Craniata</taxon>
        <taxon>Vertebrata</taxon>
        <taxon>Euteleostomi</taxon>
        <taxon>Amphibia</taxon>
        <taxon>Batrachia</taxon>
        <taxon>Caudata</taxon>
        <taxon>Salamandroidea</taxon>
        <taxon>Salamandridae</taxon>
        <taxon>Pleurodelinae</taxon>
        <taxon>Pleurodeles</taxon>
    </lineage>
</organism>
<reference evidence="2" key="1">
    <citation type="journal article" date="2022" name="bioRxiv">
        <title>Sequencing and chromosome-scale assembly of the giantPleurodeles waltlgenome.</title>
        <authorList>
            <person name="Brown T."/>
            <person name="Elewa A."/>
            <person name="Iarovenko S."/>
            <person name="Subramanian E."/>
            <person name="Araus A.J."/>
            <person name="Petzold A."/>
            <person name="Susuki M."/>
            <person name="Suzuki K.-i.T."/>
            <person name="Hayashi T."/>
            <person name="Toyoda A."/>
            <person name="Oliveira C."/>
            <person name="Osipova E."/>
            <person name="Leigh N.D."/>
            <person name="Simon A."/>
            <person name="Yun M.H."/>
        </authorList>
    </citation>
    <scope>NUCLEOTIDE SEQUENCE</scope>
    <source>
        <strain evidence="2">20211129_DDA</strain>
        <tissue evidence="2">Liver</tissue>
    </source>
</reference>
<evidence type="ECO:0000256" key="1">
    <source>
        <dbReference type="SAM" id="MobiDB-lite"/>
    </source>
</evidence>